<name>A0A0F9E020_9ZZZZ</name>
<evidence type="ECO:0000313" key="1">
    <source>
        <dbReference type="EMBL" id="KKL23251.1"/>
    </source>
</evidence>
<organism evidence="1">
    <name type="scientific">marine sediment metagenome</name>
    <dbReference type="NCBI Taxonomy" id="412755"/>
    <lineage>
        <taxon>unclassified sequences</taxon>
        <taxon>metagenomes</taxon>
        <taxon>ecological metagenomes</taxon>
    </lineage>
</organism>
<dbReference type="EMBL" id="LAZR01037044">
    <property type="protein sequence ID" value="KKL23251.1"/>
    <property type="molecule type" value="Genomic_DNA"/>
</dbReference>
<accession>A0A0F9E020</accession>
<comment type="caution">
    <text evidence="1">The sequence shown here is derived from an EMBL/GenBank/DDBJ whole genome shotgun (WGS) entry which is preliminary data.</text>
</comment>
<proteinExistence type="predicted"/>
<gene>
    <name evidence="1" type="ORF">LCGC14_2427300</name>
</gene>
<dbReference type="AlphaFoldDB" id="A0A0F9E020"/>
<reference evidence="1" key="1">
    <citation type="journal article" date="2015" name="Nature">
        <title>Complex archaea that bridge the gap between prokaryotes and eukaryotes.</title>
        <authorList>
            <person name="Spang A."/>
            <person name="Saw J.H."/>
            <person name="Jorgensen S.L."/>
            <person name="Zaremba-Niedzwiedzka K."/>
            <person name="Martijn J."/>
            <person name="Lind A.E."/>
            <person name="van Eijk R."/>
            <person name="Schleper C."/>
            <person name="Guy L."/>
            <person name="Ettema T.J."/>
        </authorList>
    </citation>
    <scope>NUCLEOTIDE SEQUENCE</scope>
</reference>
<protein>
    <submittedName>
        <fullName evidence="1">Uncharacterized protein</fullName>
    </submittedName>
</protein>
<feature type="non-terminal residue" evidence="1">
    <location>
        <position position="20"/>
    </location>
</feature>
<sequence length="20" mass="2370">MWQAKFSNGDIIKEFNLSIK</sequence>